<comment type="subunit">
    <text evidence="9">Interacts with DAZ1 and DAZL.</text>
</comment>
<dbReference type="FunFam" id="3.30.70.330:FF:000167">
    <property type="entry name" value="protein boule-like isoform X1"/>
    <property type="match status" value="1"/>
</dbReference>
<dbReference type="GO" id="GO:0051321">
    <property type="term" value="P:meiotic cell cycle"/>
    <property type="evidence" value="ECO:0007669"/>
    <property type="project" value="UniProtKB-ARBA"/>
</dbReference>
<dbReference type="GO" id="GO:0003730">
    <property type="term" value="F:mRNA 3'-UTR binding"/>
    <property type="evidence" value="ECO:0007669"/>
    <property type="project" value="TreeGrafter"/>
</dbReference>
<reference evidence="14" key="1">
    <citation type="submission" date="2020-10" db="EMBL/GenBank/DDBJ databases">
        <title>Chromosome-scale genome assembly of the Allis shad, Alosa alosa.</title>
        <authorList>
            <person name="Margot Z."/>
            <person name="Christophe K."/>
            <person name="Cabau C."/>
            <person name="Louis A."/>
            <person name="Berthelot C."/>
            <person name="Parey E."/>
            <person name="Roest Crollius H."/>
            <person name="Montfort J."/>
            <person name="Robinson-Rechavi M."/>
            <person name="Bucao C."/>
            <person name="Bouchez O."/>
            <person name="Gislard M."/>
            <person name="Lluch J."/>
            <person name="Milhes M."/>
            <person name="Lampietro C."/>
            <person name="Lopez Roques C."/>
            <person name="Donnadieu C."/>
            <person name="Braasch I."/>
            <person name="Desvignes T."/>
            <person name="Postlethwait J."/>
            <person name="Bobe J."/>
            <person name="Guiguen Y."/>
        </authorList>
    </citation>
    <scope>NUCLEOTIDE SEQUENCE</scope>
    <source>
        <strain evidence="14">M-15738</strain>
        <tissue evidence="14">Blood</tissue>
    </source>
</reference>
<dbReference type="GO" id="GO:0008494">
    <property type="term" value="F:translation activator activity"/>
    <property type="evidence" value="ECO:0007669"/>
    <property type="project" value="TreeGrafter"/>
</dbReference>
<dbReference type="Gene3D" id="3.30.70.330">
    <property type="match status" value="1"/>
</dbReference>
<accession>A0AAV6FHK7</accession>
<gene>
    <name evidence="14" type="ORF">AALO_G00290450</name>
</gene>
<keyword evidence="6" id="KW-0744">Spermatogenesis</keyword>
<evidence type="ECO:0000256" key="11">
    <source>
        <dbReference type="PROSITE-ProRule" id="PRU00176"/>
    </source>
</evidence>
<dbReference type="GO" id="GO:0007283">
    <property type="term" value="P:spermatogenesis"/>
    <property type="evidence" value="ECO:0007669"/>
    <property type="project" value="UniProtKB-KW"/>
</dbReference>
<keyword evidence="5" id="KW-0810">Translation regulation</keyword>
<dbReference type="PANTHER" id="PTHR11176">
    <property type="entry name" value="BOULE-RELATED"/>
    <property type="match status" value="1"/>
</dbReference>
<dbReference type="InterPro" id="IPR035979">
    <property type="entry name" value="RBD_domain_sf"/>
</dbReference>
<evidence type="ECO:0000313" key="14">
    <source>
        <dbReference type="EMBL" id="KAG5261954.1"/>
    </source>
</evidence>
<sequence>MEETSTQTTPSSPSSVSSSDHSVPLTLHHAPRFGTVIPNRIFVGGIDIKTNESDLRRFFSQHGAVKEVKIVIDRAGVSKGYGFVTFETQEDAQKVLQDADRLSFRDKRLNIGQAIRKQQVGMHSGGFVIPNLNPATAFPGPCGTMYLTTSTGYPYTYHNGVAYFHPPEVNTPASHWPSRSMSGSPVMVAPSAPPVYPQPAYHHAYQAPAQCVPTTLQWSIPRSPVPPSPILYMQPSDHRYQPVEMPADVSCIQTSIPLTEASMPEQTHMDHMVQPAYHHFYLQNPAGMGPIIIHQETGKEQKFHSTRRGFPHSPISLKGRCSRSPHYTHLRKDHVAAAAAAELTELPAQQATEPLNDLTR</sequence>
<evidence type="ECO:0000256" key="12">
    <source>
        <dbReference type="SAM" id="MobiDB-lite"/>
    </source>
</evidence>
<evidence type="ECO:0000256" key="8">
    <source>
        <dbReference type="ARBA" id="ARBA00060279"/>
    </source>
</evidence>
<comment type="caution">
    <text evidence="14">The sequence shown here is derived from an EMBL/GenBank/DDBJ whole genome shotgun (WGS) entry which is preliminary data.</text>
</comment>
<evidence type="ECO:0000256" key="2">
    <source>
        <dbReference type="ARBA" id="ARBA00022473"/>
    </source>
</evidence>
<dbReference type="EMBL" id="JADWDJ010000023">
    <property type="protein sequence ID" value="KAG5261954.1"/>
    <property type="molecule type" value="Genomic_DNA"/>
</dbReference>
<feature type="region of interest" description="Disordered" evidence="12">
    <location>
        <begin position="1"/>
        <end position="23"/>
    </location>
</feature>
<comment type="function">
    <text evidence="8">Probable RNA-binding protein, which may be required during spermatogenesis. May act by binding to the 3'-UTR of mRNAs and regulating their translation.</text>
</comment>
<evidence type="ECO:0000256" key="10">
    <source>
        <dbReference type="ARBA" id="ARBA00072848"/>
    </source>
</evidence>
<evidence type="ECO:0000259" key="13">
    <source>
        <dbReference type="PROSITE" id="PS50102"/>
    </source>
</evidence>
<evidence type="ECO:0000256" key="6">
    <source>
        <dbReference type="ARBA" id="ARBA00022871"/>
    </source>
</evidence>
<dbReference type="GO" id="GO:0005737">
    <property type="term" value="C:cytoplasm"/>
    <property type="evidence" value="ECO:0007669"/>
    <property type="project" value="UniProtKB-SubCell"/>
</dbReference>
<evidence type="ECO:0000256" key="7">
    <source>
        <dbReference type="ARBA" id="ARBA00022884"/>
    </source>
</evidence>
<evidence type="ECO:0000256" key="3">
    <source>
        <dbReference type="ARBA" id="ARBA00022490"/>
    </source>
</evidence>
<dbReference type="GO" id="GO:0045948">
    <property type="term" value="P:positive regulation of translational initiation"/>
    <property type="evidence" value="ECO:0007669"/>
    <property type="project" value="TreeGrafter"/>
</dbReference>
<dbReference type="PANTHER" id="PTHR11176:SF10">
    <property type="entry name" value="PROTEIN BOULE-LIKE"/>
    <property type="match status" value="1"/>
</dbReference>
<dbReference type="InterPro" id="IPR000504">
    <property type="entry name" value="RRM_dom"/>
</dbReference>
<keyword evidence="15" id="KW-1185">Reference proteome</keyword>
<evidence type="ECO:0000256" key="1">
    <source>
        <dbReference type="ARBA" id="ARBA00004496"/>
    </source>
</evidence>
<keyword evidence="4" id="KW-0221">Differentiation</keyword>
<dbReference type="GO" id="GO:0070935">
    <property type="term" value="P:3'-UTR-mediated mRNA stabilization"/>
    <property type="evidence" value="ECO:0007669"/>
    <property type="project" value="TreeGrafter"/>
</dbReference>
<dbReference type="PROSITE" id="PS50102">
    <property type="entry name" value="RRM"/>
    <property type="match status" value="1"/>
</dbReference>
<keyword evidence="7 11" id="KW-0694">RNA-binding</keyword>
<dbReference type="Pfam" id="PF00076">
    <property type="entry name" value="RRM_1"/>
    <property type="match status" value="1"/>
</dbReference>
<dbReference type="AlphaFoldDB" id="A0AAV6FHK7"/>
<dbReference type="SUPFAM" id="SSF54928">
    <property type="entry name" value="RNA-binding domain, RBD"/>
    <property type="match status" value="1"/>
</dbReference>
<dbReference type="SMART" id="SM00360">
    <property type="entry name" value="RRM"/>
    <property type="match status" value="1"/>
</dbReference>
<organism evidence="14 15">
    <name type="scientific">Alosa alosa</name>
    <name type="common">allis shad</name>
    <dbReference type="NCBI Taxonomy" id="278164"/>
    <lineage>
        <taxon>Eukaryota</taxon>
        <taxon>Metazoa</taxon>
        <taxon>Chordata</taxon>
        <taxon>Craniata</taxon>
        <taxon>Vertebrata</taxon>
        <taxon>Euteleostomi</taxon>
        <taxon>Actinopterygii</taxon>
        <taxon>Neopterygii</taxon>
        <taxon>Teleostei</taxon>
        <taxon>Clupei</taxon>
        <taxon>Clupeiformes</taxon>
        <taxon>Clupeoidei</taxon>
        <taxon>Clupeidae</taxon>
        <taxon>Alosa</taxon>
    </lineage>
</organism>
<keyword evidence="2" id="KW-0217">Developmental protein</keyword>
<evidence type="ECO:0000256" key="4">
    <source>
        <dbReference type="ARBA" id="ARBA00022782"/>
    </source>
</evidence>
<protein>
    <recommendedName>
        <fullName evidence="10">Protein boule-like</fullName>
    </recommendedName>
</protein>
<evidence type="ECO:0000256" key="5">
    <source>
        <dbReference type="ARBA" id="ARBA00022845"/>
    </source>
</evidence>
<dbReference type="GO" id="GO:0030154">
    <property type="term" value="P:cell differentiation"/>
    <property type="evidence" value="ECO:0007669"/>
    <property type="project" value="UniProtKB-KW"/>
</dbReference>
<comment type="subcellular location">
    <subcellularLocation>
        <location evidence="1">Cytoplasm</location>
    </subcellularLocation>
</comment>
<proteinExistence type="predicted"/>
<evidence type="ECO:0000313" key="15">
    <source>
        <dbReference type="Proteomes" id="UP000823561"/>
    </source>
</evidence>
<name>A0AAV6FHK7_9TELE</name>
<evidence type="ECO:0000256" key="9">
    <source>
        <dbReference type="ARBA" id="ARBA00062241"/>
    </source>
</evidence>
<dbReference type="InterPro" id="IPR012677">
    <property type="entry name" value="Nucleotide-bd_a/b_plait_sf"/>
</dbReference>
<dbReference type="Proteomes" id="UP000823561">
    <property type="component" value="Chromosome 23"/>
</dbReference>
<feature type="domain" description="RRM" evidence="13">
    <location>
        <begin position="39"/>
        <end position="116"/>
    </location>
</feature>
<keyword evidence="3" id="KW-0963">Cytoplasm</keyword>